<organism evidence="11 12">
    <name type="scientific">Dactylosporangium matsuzakiense</name>
    <dbReference type="NCBI Taxonomy" id="53360"/>
    <lineage>
        <taxon>Bacteria</taxon>
        <taxon>Bacillati</taxon>
        <taxon>Actinomycetota</taxon>
        <taxon>Actinomycetes</taxon>
        <taxon>Micromonosporales</taxon>
        <taxon>Micromonosporaceae</taxon>
        <taxon>Dactylosporangium</taxon>
    </lineage>
</organism>
<keyword evidence="12" id="KW-1185">Reference proteome</keyword>
<dbReference type="SUPFAM" id="SSF82829">
    <property type="entry name" value="MesJ substrate recognition domain-like"/>
    <property type="match status" value="1"/>
</dbReference>
<evidence type="ECO:0000313" key="11">
    <source>
        <dbReference type="EMBL" id="GLL04368.1"/>
    </source>
</evidence>
<evidence type="ECO:0000256" key="5">
    <source>
        <dbReference type="ARBA" id="ARBA00022840"/>
    </source>
</evidence>
<evidence type="ECO:0000256" key="8">
    <source>
        <dbReference type="SAM" id="MobiDB-lite"/>
    </source>
</evidence>
<comment type="subcellular location">
    <subcellularLocation>
        <location evidence="7">Cytoplasm</location>
    </subcellularLocation>
</comment>
<evidence type="ECO:0000256" key="1">
    <source>
        <dbReference type="ARBA" id="ARBA00022490"/>
    </source>
</evidence>
<dbReference type="EC" id="6.3.4.19" evidence="7"/>
<dbReference type="InterPro" id="IPR014729">
    <property type="entry name" value="Rossmann-like_a/b/a_fold"/>
</dbReference>
<dbReference type="GO" id="GO:0032267">
    <property type="term" value="F:tRNA(Ile)-lysidine synthase activity"/>
    <property type="evidence" value="ECO:0007669"/>
    <property type="project" value="UniProtKB-EC"/>
</dbReference>
<comment type="function">
    <text evidence="7">Ligates lysine onto the cytidine present at position 34 of the AUA codon-specific tRNA(Ile) that contains the anticodon CAU, in an ATP-dependent manner. Cytidine is converted to lysidine, thus changing the amino acid specificity of the tRNA from methionine to isoleucine.</text>
</comment>
<comment type="domain">
    <text evidence="7">The N-terminal region contains the highly conserved SGGXDS motif, predicted to be a P-loop motif involved in ATP binding.</text>
</comment>
<dbReference type="Gene3D" id="1.20.59.20">
    <property type="match status" value="1"/>
</dbReference>
<dbReference type="PANTHER" id="PTHR43033:SF1">
    <property type="entry name" value="TRNA(ILE)-LYSIDINE SYNTHASE-RELATED"/>
    <property type="match status" value="1"/>
</dbReference>
<feature type="domain" description="tRNA(Ile)-lysidine/2-thiocytidine synthase N-terminal" evidence="9">
    <location>
        <begin position="78"/>
        <end position="255"/>
    </location>
</feature>
<reference evidence="11" key="1">
    <citation type="journal article" date="2014" name="Int. J. Syst. Evol. Microbiol.">
        <title>Complete genome sequence of Corynebacterium casei LMG S-19264T (=DSM 44701T), isolated from a smear-ripened cheese.</title>
        <authorList>
            <consortium name="US DOE Joint Genome Institute (JGI-PGF)"/>
            <person name="Walter F."/>
            <person name="Albersmeier A."/>
            <person name="Kalinowski J."/>
            <person name="Ruckert C."/>
        </authorList>
    </citation>
    <scope>NUCLEOTIDE SEQUENCE</scope>
    <source>
        <strain evidence="11">VKM Ac-1321</strain>
    </source>
</reference>
<feature type="region of interest" description="Disordered" evidence="8">
    <location>
        <begin position="18"/>
        <end position="69"/>
    </location>
</feature>
<evidence type="ECO:0000259" key="9">
    <source>
        <dbReference type="Pfam" id="PF01171"/>
    </source>
</evidence>
<dbReference type="GO" id="GO:0006400">
    <property type="term" value="P:tRNA modification"/>
    <property type="evidence" value="ECO:0007669"/>
    <property type="project" value="UniProtKB-UniRule"/>
</dbReference>
<dbReference type="SUPFAM" id="SSF52402">
    <property type="entry name" value="Adenine nucleotide alpha hydrolases-like"/>
    <property type="match status" value="1"/>
</dbReference>
<comment type="caution">
    <text evidence="11">The sequence shown here is derived from an EMBL/GenBank/DDBJ whole genome shotgun (WGS) entry which is preliminary data.</text>
</comment>
<feature type="domain" description="tRNA(Ile)-lysidine synthase substrate-binding" evidence="10">
    <location>
        <begin position="301"/>
        <end position="362"/>
    </location>
</feature>
<proteinExistence type="inferred from homology"/>
<dbReference type="PANTHER" id="PTHR43033">
    <property type="entry name" value="TRNA(ILE)-LYSIDINE SYNTHASE-RELATED"/>
    <property type="match status" value="1"/>
</dbReference>
<dbReference type="GO" id="GO:0005737">
    <property type="term" value="C:cytoplasm"/>
    <property type="evidence" value="ECO:0007669"/>
    <property type="project" value="UniProtKB-SubCell"/>
</dbReference>
<dbReference type="CDD" id="cd01992">
    <property type="entry name" value="TilS_N"/>
    <property type="match status" value="1"/>
</dbReference>
<evidence type="ECO:0000256" key="7">
    <source>
        <dbReference type="HAMAP-Rule" id="MF_01161"/>
    </source>
</evidence>
<dbReference type="InterPro" id="IPR015262">
    <property type="entry name" value="tRNA_Ile_lys_synt_subst-bd"/>
</dbReference>
<gene>
    <name evidence="7 11" type="primary">tilS</name>
    <name evidence="11" type="ORF">GCM10017581_061150</name>
</gene>
<evidence type="ECO:0000256" key="4">
    <source>
        <dbReference type="ARBA" id="ARBA00022741"/>
    </source>
</evidence>
<name>A0A9W6KNH2_9ACTN</name>
<sequence>MGGPAPAVAAVRNAVRRSLSGFPSSGGEEPGPVSAPGSRPGAFADQPRALDPASARVGPGEMPPAGSSAAGLPAGGTVLVACSGGADSLALAAATLFVARRTGLRCGLVTVDHGLQEGSGERAAELGDWAVERGFAPVQVRSVRVGAAGGPEAAAREARYAALEAAAVEHRAAMVLLGHTRDDQAETVLLALARGSGPRGLAGMPQRRVRNGVVFVRPLLDVGRAETRAACAAEGLVAWEDPHNVDASYARARVRPIVAALGPGVVANLARTARLVGADADYLDGLAADALGKALSDRGGLSVVELARMAGPIRTRVLHAWALRLGVPGTDLALRHVDALDALIVRWHGQGAVALPGGLAVTRTGGLLQTCH</sequence>
<dbReference type="GO" id="GO:0005524">
    <property type="term" value="F:ATP binding"/>
    <property type="evidence" value="ECO:0007669"/>
    <property type="project" value="UniProtKB-UniRule"/>
</dbReference>
<keyword evidence="4 7" id="KW-0547">Nucleotide-binding</keyword>
<dbReference type="InterPro" id="IPR012094">
    <property type="entry name" value="tRNA_Ile_lys_synt"/>
</dbReference>
<dbReference type="InterPro" id="IPR011063">
    <property type="entry name" value="TilS/TtcA_N"/>
</dbReference>
<dbReference type="EMBL" id="BSFP01000044">
    <property type="protein sequence ID" value="GLL04368.1"/>
    <property type="molecule type" value="Genomic_DNA"/>
</dbReference>
<protein>
    <recommendedName>
        <fullName evidence="7">tRNA(Ile)-lysidine synthase</fullName>
        <ecNumber evidence="7">6.3.4.19</ecNumber>
    </recommendedName>
    <alternativeName>
        <fullName evidence="7">tRNA(Ile)-2-lysyl-cytidine synthase</fullName>
    </alternativeName>
    <alternativeName>
        <fullName evidence="7">tRNA(Ile)-lysidine synthetase</fullName>
    </alternativeName>
</protein>
<evidence type="ECO:0000256" key="2">
    <source>
        <dbReference type="ARBA" id="ARBA00022598"/>
    </source>
</evidence>
<dbReference type="Proteomes" id="UP001143480">
    <property type="component" value="Unassembled WGS sequence"/>
</dbReference>
<comment type="catalytic activity">
    <reaction evidence="6 7">
        <text>cytidine(34) in tRNA(Ile2) + L-lysine + ATP = lysidine(34) in tRNA(Ile2) + AMP + diphosphate + H(+)</text>
        <dbReference type="Rhea" id="RHEA:43744"/>
        <dbReference type="Rhea" id="RHEA-COMP:10625"/>
        <dbReference type="Rhea" id="RHEA-COMP:10670"/>
        <dbReference type="ChEBI" id="CHEBI:15378"/>
        <dbReference type="ChEBI" id="CHEBI:30616"/>
        <dbReference type="ChEBI" id="CHEBI:32551"/>
        <dbReference type="ChEBI" id="CHEBI:33019"/>
        <dbReference type="ChEBI" id="CHEBI:82748"/>
        <dbReference type="ChEBI" id="CHEBI:83665"/>
        <dbReference type="ChEBI" id="CHEBI:456215"/>
        <dbReference type="EC" id="6.3.4.19"/>
    </reaction>
</comment>
<feature type="binding site" evidence="7">
    <location>
        <begin position="83"/>
        <end position="88"/>
    </location>
    <ligand>
        <name>ATP</name>
        <dbReference type="ChEBI" id="CHEBI:30616"/>
    </ligand>
</feature>
<comment type="similarity">
    <text evidence="7">Belongs to the tRNA(Ile)-lysidine synthase family.</text>
</comment>
<dbReference type="HAMAP" id="MF_01161">
    <property type="entry name" value="tRNA_Ile_lys_synt"/>
    <property type="match status" value="1"/>
</dbReference>
<accession>A0A9W6KNH2</accession>
<evidence type="ECO:0000256" key="6">
    <source>
        <dbReference type="ARBA" id="ARBA00048539"/>
    </source>
</evidence>
<keyword evidence="2 7" id="KW-0436">Ligase</keyword>
<keyword evidence="1 7" id="KW-0963">Cytoplasm</keyword>
<dbReference type="Gene3D" id="3.40.50.620">
    <property type="entry name" value="HUPs"/>
    <property type="match status" value="1"/>
</dbReference>
<reference evidence="11" key="2">
    <citation type="submission" date="2023-01" db="EMBL/GenBank/DDBJ databases">
        <authorList>
            <person name="Sun Q."/>
            <person name="Evtushenko L."/>
        </authorList>
    </citation>
    <scope>NUCLEOTIDE SEQUENCE</scope>
    <source>
        <strain evidence="11">VKM Ac-1321</strain>
    </source>
</reference>
<dbReference type="Pfam" id="PF01171">
    <property type="entry name" value="ATP_bind_3"/>
    <property type="match status" value="1"/>
</dbReference>
<dbReference type="Pfam" id="PF09179">
    <property type="entry name" value="TilS"/>
    <property type="match status" value="1"/>
</dbReference>
<keyword evidence="3 7" id="KW-0819">tRNA processing</keyword>
<evidence type="ECO:0000256" key="3">
    <source>
        <dbReference type="ARBA" id="ARBA00022694"/>
    </source>
</evidence>
<keyword evidence="5 7" id="KW-0067">ATP-binding</keyword>
<evidence type="ECO:0000313" key="12">
    <source>
        <dbReference type="Proteomes" id="UP001143480"/>
    </source>
</evidence>
<dbReference type="AlphaFoldDB" id="A0A9W6KNH2"/>
<feature type="compositionally biased region" description="Low complexity" evidence="8">
    <location>
        <begin position="18"/>
        <end position="38"/>
    </location>
</feature>
<dbReference type="NCBIfam" id="TIGR02432">
    <property type="entry name" value="lysidine_TilS_N"/>
    <property type="match status" value="1"/>
</dbReference>
<evidence type="ECO:0000259" key="10">
    <source>
        <dbReference type="Pfam" id="PF09179"/>
    </source>
</evidence>
<dbReference type="InterPro" id="IPR012795">
    <property type="entry name" value="tRNA_Ile_lys_synt_N"/>
</dbReference>